<dbReference type="PRINTS" id="PR00455">
    <property type="entry name" value="HTHTETR"/>
</dbReference>
<feature type="domain" description="HTH tetR-type" evidence="3">
    <location>
        <begin position="10"/>
        <end position="70"/>
    </location>
</feature>
<dbReference type="InterPro" id="IPR036271">
    <property type="entry name" value="Tet_transcr_reg_TetR-rel_C_sf"/>
</dbReference>
<dbReference type="Proteomes" id="UP000219565">
    <property type="component" value="Unassembled WGS sequence"/>
</dbReference>
<evidence type="ECO:0000256" key="1">
    <source>
        <dbReference type="ARBA" id="ARBA00023125"/>
    </source>
</evidence>
<evidence type="ECO:0000256" key="2">
    <source>
        <dbReference type="PROSITE-ProRule" id="PRU00335"/>
    </source>
</evidence>
<dbReference type="SUPFAM" id="SSF46689">
    <property type="entry name" value="Homeodomain-like"/>
    <property type="match status" value="1"/>
</dbReference>
<name>A0A285LZA2_9NOCA</name>
<dbReference type="EMBL" id="OBEG01000006">
    <property type="protein sequence ID" value="SNY88631.1"/>
    <property type="molecule type" value="Genomic_DNA"/>
</dbReference>
<dbReference type="PANTHER" id="PTHR30055">
    <property type="entry name" value="HTH-TYPE TRANSCRIPTIONAL REGULATOR RUTR"/>
    <property type="match status" value="1"/>
</dbReference>
<dbReference type="AlphaFoldDB" id="A0A285LZA2"/>
<organism evidence="4 5">
    <name type="scientific">Nocardia amikacinitolerans</name>
    <dbReference type="NCBI Taxonomy" id="756689"/>
    <lineage>
        <taxon>Bacteria</taxon>
        <taxon>Bacillati</taxon>
        <taxon>Actinomycetota</taxon>
        <taxon>Actinomycetes</taxon>
        <taxon>Mycobacteriales</taxon>
        <taxon>Nocardiaceae</taxon>
        <taxon>Nocardia</taxon>
    </lineage>
</organism>
<evidence type="ECO:0000313" key="5">
    <source>
        <dbReference type="Proteomes" id="UP000219565"/>
    </source>
</evidence>
<dbReference type="OrthoDB" id="4899232at2"/>
<dbReference type="SUPFAM" id="SSF48498">
    <property type="entry name" value="Tetracyclin repressor-like, C-terminal domain"/>
    <property type="match status" value="1"/>
</dbReference>
<evidence type="ECO:0000259" key="3">
    <source>
        <dbReference type="PROSITE" id="PS50977"/>
    </source>
</evidence>
<dbReference type="Gene3D" id="1.10.357.10">
    <property type="entry name" value="Tetracycline Repressor, domain 2"/>
    <property type="match status" value="1"/>
</dbReference>
<keyword evidence="5" id="KW-1185">Reference proteome</keyword>
<dbReference type="InterPro" id="IPR009057">
    <property type="entry name" value="Homeodomain-like_sf"/>
</dbReference>
<reference evidence="5" key="1">
    <citation type="submission" date="2017-09" db="EMBL/GenBank/DDBJ databases">
        <authorList>
            <person name="Varghese N."/>
            <person name="Submissions S."/>
        </authorList>
    </citation>
    <scope>NUCLEOTIDE SEQUENCE [LARGE SCALE GENOMIC DNA]</scope>
    <source>
        <strain evidence="5">DSM 45537</strain>
    </source>
</reference>
<dbReference type="InterPro" id="IPR050109">
    <property type="entry name" value="HTH-type_TetR-like_transc_reg"/>
</dbReference>
<dbReference type="GO" id="GO:0000976">
    <property type="term" value="F:transcription cis-regulatory region binding"/>
    <property type="evidence" value="ECO:0007669"/>
    <property type="project" value="TreeGrafter"/>
</dbReference>
<proteinExistence type="predicted"/>
<dbReference type="PANTHER" id="PTHR30055:SF226">
    <property type="entry name" value="HTH-TYPE TRANSCRIPTIONAL REGULATOR PKSA"/>
    <property type="match status" value="1"/>
</dbReference>
<dbReference type="RefSeq" id="WP_097247474.1">
    <property type="nucleotide sequence ID" value="NZ_JAMTCV010000014.1"/>
</dbReference>
<dbReference type="InterPro" id="IPR001647">
    <property type="entry name" value="HTH_TetR"/>
</dbReference>
<keyword evidence="1 2" id="KW-0238">DNA-binding</keyword>
<evidence type="ECO:0000313" key="4">
    <source>
        <dbReference type="EMBL" id="SNY88631.1"/>
    </source>
</evidence>
<accession>A0A285LZA2</accession>
<protein>
    <submittedName>
        <fullName evidence="4">Transcriptional regulator, TetR family</fullName>
    </submittedName>
</protein>
<feature type="DNA-binding region" description="H-T-H motif" evidence="2">
    <location>
        <begin position="33"/>
        <end position="52"/>
    </location>
</feature>
<dbReference type="Pfam" id="PF00440">
    <property type="entry name" value="TetR_N"/>
    <property type="match status" value="1"/>
</dbReference>
<sequence length="198" mass="21942">MADRRAETTRESRRMLIDAASALFVEKGYQQTTFADVAQRSGISRGSIPWHFGNKEGLLAAVLDQASETLLEASDRADAADSPRAFDLVAQAKRATMARTSLLFVTLYVEAVKPTSPIHDKYVALHERLRQSTKRWIERFARLPETMTADDLATVLVGAAIGIHVQSAMTPDRIDIDRAIDQLGELLKPYVAEADTRD</sequence>
<dbReference type="PROSITE" id="PS50977">
    <property type="entry name" value="HTH_TETR_2"/>
    <property type="match status" value="1"/>
</dbReference>
<dbReference type="STRING" id="1379680.GCA_001612615_01852"/>
<gene>
    <name evidence="4" type="ORF">SAMN04244553_5611</name>
</gene>
<dbReference type="GO" id="GO:0003700">
    <property type="term" value="F:DNA-binding transcription factor activity"/>
    <property type="evidence" value="ECO:0007669"/>
    <property type="project" value="TreeGrafter"/>
</dbReference>